<evidence type="ECO:0000259" key="6">
    <source>
        <dbReference type="Pfam" id="PF01490"/>
    </source>
</evidence>
<gene>
    <name evidence="7" type="ORF">A1O9_02038</name>
</gene>
<proteinExistence type="predicted"/>
<keyword evidence="8" id="KW-1185">Reference proteome</keyword>
<feature type="transmembrane region" description="Helical" evidence="5">
    <location>
        <begin position="35"/>
        <end position="58"/>
    </location>
</feature>
<comment type="caution">
    <text evidence="7">The sequence shown here is derived from an EMBL/GenBank/DDBJ whole genome shotgun (WGS) entry which is preliminary data.</text>
</comment>
<dbReference type="Pfam" id="PF01490">
    <property type="entry name" value="Aa_trans"/>
    <property type="match status" value="1"/>
</dbReference>
<evidence type="ECO:0000313" key="8">
    <source>
        <dbReference type="Proteomes" id="UP000027920"/>
    </source>
</evidence>
<protein>
    <recommendedName>
        <fullName evidence="6">Amino acid transporter transmembrane domain-containing protein</fullName>
    </recommendedName>
</protein>
<dbReference type="RefSeq" id="XP_013263067.1">
    <property type="nucleotide sequence ID" value="XM_013407613.1"/>
</dbReference>
<dbReference type="HOGENOM" id="CLU_1938158_0_0_1"/>
<reference evidence="7 8" key="1">
    <citation type="submission" date="2013-03" db="EMBL/GenBank/DDBJ databases">
        <title>The Genome Sequence of Exophiala aquamarina CBS 119918.</title>
        <authorList>
            <consortium name="The Broad Institute Genomics Platform"/>
            <person name="Cuomo C."/>
            <person name="de Hoog S."/>
            <person name="Gorbushina A."/>
            <person name="Walker B."/>
            <person name="Young S.K."/>
            <person name="Zeng Q."/>
            <person name="Gargeya S."/>
            <person name="Fitzgerald M."/>
            <person name="Haas B."/>
            <person name="Abouelleil A."/>
            <person name="Allen A.W."/>
            <person name="Alvarado L."/>
            <person name="Arachchi H.M."/>
            <person name="Berlin A.M."/>
            <person name="Chapman S.B."/>
            <person name="Gainer-Dewar J."/>
            <person name="Goldberg J."/>
            <person name="Griggs A."/>
            <person name="Gujja S."/>
            <person name="Hansen M."/>
            <person name="Howarth C."/>
            <person name="Imamovic A."/>
            <person name="Ireland A."/>
            <person name="Larimer J."/>
            <person name="McCowan C."/>
            <person name="Murphy C."/>
            <person name="Pearson M."/>
            <person name="Poon T.W."/>
            <person name="Priest M."/>
            <person name="Roberts A."/>
            <person name="Saif S."/>
            <person name="Shea T."/>
            <person name="Sisk P."/>
            <person name="Sykes S."/>
            <person name="Wortman J."/>
            <person name="Nusbaum C."/>
            <person name="Birren B."/>
        </authorList>
    </citation>
    <scope>NUCLEOTIDE SEQUENCE [LARGE SCALE GENOMIC DNA]</scope>
    <source>
        <strain evidence="7 8">CBS 119918</strain>
    </source>
</reference>
<dbReference type="OrthoDB" id="294730at2759"/>
<evidence type="ECO:0000256" key="4">
    <source>
        <dbReference type="ARBA" id="ARBA00023136"/>
    </source>
</evidence>
<feature type="transmembrane region" description="Helical" evidence="5">
    <location>
        <begin position="73"/>
        <end position="97"/>
    </location>
</feature>
<keyword evidence="3 5" id="KW-1133">Transmembrane helix</keyword>
<feature type="domain" description="Amino acid transporter transmembrane" evidence="6">
    <location>
        <begin position="5"/>
        <end position="127"/>
    </location>
</feature>
<organism evidence="7 8">
    <name type="scientific">Exophiala aquamarina CBS 119918</name>
    <dbReference type="NCBI Taxonomy" id="1182545"/>
    <lineage>
        <taxon>Eukaryota</taxon>
        <taxon>Fungi</taxon>
        <taxon>Dikarya</taxon>
        <taxon>Ascomycota</taxon>
        <taxon>Pezizomycotina</taxon>
        <taxon>Eurotiomycetes</taxon>
        <taxon>Chaetothyriomycetidae</taxon>
        <taxon>Chaetothyriales</taxon>
        <taxon>Herpotrichiellaceae</taxon>
        <taxon>Exophiala</taxon>
    </lineage>
</organism>
<dbReference type="GeneID" id="25276983"/>
<dbReference type="InterPro" id="IPR013057">
    <property type="entry name" value="AA_transpt_TM"/>
</dbReference>
<evidence type="ECO:0000256" key="3">
    <source>
        <dbReference type="ARBA" id="ARBA00022989"/>
    </source>
</evidence>
<dbReference type="VEuPathDB" id="FungiDB:A1O9_02038"/>
<evidence type="ECO:0000313" key="7">
    <source>
        <dbReference type="EMBL" id="KEF60477.1"/>
    </source>
</evidence>
<comment type="subcellular location">
    <subcellularLocation>
        <location evidence="1">Membrane</location>
    </subcellularLocation>
</comment>
<dbReference type="STRING" id="1182545.A0A072PL45"/>
<evidence type="ECO:0000256" key="2">
    <source>
        <dbReference type="ARBA" id="ARBA00022692"/>
    </source>
</evidence>
<dbReference type="AlphaFoldDB" id="A0A072PL45"/>
<feature type="transmembrane region" description="Helical" evidence="5">
    <location>
        <begin position="6"/>
        <end position="28"/>
    </location>
</feature>
<feature type="transmembrane region" description="Helical" evidence="5">
    <location>
        <begin position="109"/>
        <end position="128"/>
    </location>
</feature>
<evidence type="ECO:0000256" key="1">
    <source>
        <dbReference type="ARBA" id="ARBA00004370"/>
    </source>
</evidence>
<accession>A0A072PL45</accession>
<keyword evidence="4 5" id="KW-0472">Membrane</keyword>
<sequence length="130" mass="14159">MNTLTNHATCTIIFCFVGAVICFIFALLRTLHKVSYMAVFASISILTAIIVTIVAVGIEAPYPHAYATIEPPLISGFGATLNIIVSLSGHIAFFSFQSELANQREYPKALFMLQGTDTLLYLIVAVVICR</sequence>
<evidence type="ECO:0000256" key="5">
    <source>
        <dbReference type="SAM" id="Phobius"/>
    </source>
</evidence>
<dbReference type="GO" id="GO:0016020">
    <property type="term" value="C:membrane"/>
    <property type="evidence" value="ECO:0007669"/>
    <property type="project" value="UniProtKB-SubCell"/>
</dbReference>
<name>A0A072PL45_9EURO</name>
<dbReference type="Proteomes" id="UP000027920">
    <property type="component" value="Unassembled WGS sequence"/>
</dbReference>
<keyword evidence="2 5" id="KW-0812">Transmembrane</keyword>
<dbReference type="EMBL" id="AMGV01000002">
    <property type="protein sequence ID" value="KEF60477.1"/>
    <property type="molecule type" value="Genomic_DNA"/>
</dbReference>